<organism evidence="1">
    <name type="scientific">Siphoviridae sp. ctZro7</name>
    <dbReference type="NCBI Taxonomy" id="2825561"/>
    <lineage>
        <taxon>Viruses</taxon>
        <taxon>Duplodnaviria</taxon>
        <taxon>Heunggongvirae</taxon>
        <taxon>Uroviricota</taxon>
        <taxon>Caudoviricetes</taxon>
    </lineage>
</organism>
<protein>
    <submittedName>
        <fullName evidence="1">Uncharacterized protein</fullName>
    </submittedName>
</protein>
<evidence type="ECO:0000313" key="1">
    <source>
        <dbReference type="EMBL" id="DAE09181.1"/>
    </source>
</evidence>
<sequence length="29" mass="3252">MRYPFTNVNSFNKCIPSQTPTASSIRGSF</sequence>
<dbReference type="EMBL" id="BK015483">
    <property type="protein sequence ID" value="DAE09181.1"/>
    <property type="molecule type" value="Genomic_DNA"/>
</dbReference>
<accession>A0A8S5PRQ3</accession>
<name>A0A8S5PRQ3_9CAUD</name>
<proteinExistence type="predicted"/>
<reference evidence="1" key="1">
    <citation type="journal article" date="2021" name="Proc. Natl. Acad. Sci. U.S.A.">
        <title>A Catalog of Tens of Thousands of Viruses from Human Metagenomes Reveals Hidden Associations with Chronic Diseases.</title>
        <authorList>
            <person name="Tisza M.J."/>
            <person name="Buck C.B."/>
        </authorList>
    </citation>
    <scope>NUCLEOTIDE SEQUENCE</scope>
    <source>
        <strain evidence="1">CtZro7</strain>
    </source>
</reference>